<comment type="function">
    <text evidence="1">Accessory subunit of the mitochondrial membrane respiratory chain NADH dehydrogenase (Complex I), that is believed not to be involved in catalysis. Complex I functions in the transfer of electrons from NADH to the respiratory chain. The immediate electron acceptor for the enzyme is believed to be ubiquinone.</text>
</comment>
<keyword evidence="11" id="KW-0496">Mitochondrion</keyword>
<evidence type="ECO:0000256" key="5">
    <source>
        <dbReference type="ARBA" id="ARBA00022448"/>
    </source>
</evidence>
<evidence type="ECO:0000256" key="1">
    <source>
        <dbReference type="ARBA" id="ARBA00003195"/>
    </source>
</evidence>
<feature type="transmembrane region" description="Helical" evidence="15">
    <location>
        <begin position="6"/>
        <end position="27"/>
    </location>
</feature>
<evidence type="ECO:0000256" key="7">
    <source>
        <dbReference type="ARBA" id="ARBA00022692"/>
    </source>
</evidence>
<evidence type="ECO:0000256" key="6">
    <source>
        <dbReference type="ARBA" id="ARBA00022660"/>
    </source>
</evidence>
<proteinExistence type="inferred from homology"/>
<evidence type="ECO:0000256" key="15">
    <source>
        <dbReference type="SAM" id="Phobius"/>
    </source>
</evidence>
<dbReference type="Proteomes" id="UP000494106">
    <property type="component" value="Unassembled WGS sequence"/>
</dbReference>
<evidence type="ECO:0000256" key="14">
    <source>
        <dbReference type="ARBA" id="ARBA00033255"/>
    </source>
</evidence>
<keyword evidence="10 15" id="KW-1133">Transmembrane helix</keyword>
<evidence type="ECO:0000256" key="8">
    <source>
        <dbReference type="ARBA" id="ARBA00022792"/>
    </source>
</evidence>
<dbReference type="Proteomes" id="UP000494256">
    <property type="component" value="Unassembled WGS sequence"/>
</dbReference>
<evidence type="ECO:0000313" key="19">
    <source>
        <dbReference type="Proteomes" id="UP000494256"/>
    </source>
</evidence>
<dbReference type="PANTHER" id="PTHR17098:SF2">
    <property type="entry name" value="NADH DEHYDROGENASE [UBIQUINONE] 1 ALPHA SUBCOMPLEX SUBUNIT 1"/>
    <property type="match status" value="1"/>
</dbReference>
<keyword evidence="8" id="KW-0999">Mitochondrion inner membrane</keyword>
<dbReference type="EMBL" id="CADEBC010000586">
    <property type="protein sequence ID" value="CAB3256171.1"/>
    <property type="molecule type" value="Genomic_DNA"/>
</dbReference>
<sequence length="76" mass="8923">MWIEIIPPMAIIVAALAGPGYATYWLHHLVLGNHFRRTLKERWERHLYQRDLRLTGNPYNVIGLEGIPDEETDKKK</sequence>
<evidence type="ECO:0000256" key="11">
    <source>
        <dbReference type="ARBA" id="ARBA00023128"/>
    </source>
</evidence>
<evidence type="ECO:0000313" key="18">
    <source>
        <dbReference type="Proteomes" id="UP000494106"/>
    </source>
</evidence>
<accession>A0A8S1B1E3</accession>
<dbReference type="EMBL" id="CADEBD010000309">
    <property type="protein sequence ID" value="CAB3241277.1"/>
    <property type="molecule type" value="Genomic_DNA"/>
</dbReference>
<keyword evidence="7 15" id="KW-0812">Transmembrane</keyword>
<evidence type="ECO:0000256" key="2">
    <source>
        <dbReference type="ARBA" id="ARBA00004298"/>
    </source>
</evidence>
<gene>
    <name evidence="17" type="ORF">APLA_LOCUS15215</name>
    <name evidence="16" type="ORF">APLA_LOCUS9529</name>
</gene>
<organism evidence="17 18">
    <name type="scientific">Arctia plantaginis</name>
    <name type="common">Wood tiger moth</name>
    <name type="synonym">Phalaena plantaginis</name>
    <dbReference type="NCBI Taxonomy" id="874455"/>
    <lineage>
        <taxon>Eukaryota</taxon>
        <taxon>Metazoa</taxon>
        <taxon>Ecdysozoa</taxon>
        <taxon>Arthropoda</taxon>
        <taxon>Hexapoda</taxon>
        <taxon>Insecta</taxon>
        <taxon>Pterygota</taxon>
        <taxon>Neoptera</taxon>
        <taxon>Endopterygota</taxon>
        <taxon>Lepidoptera</taxon>
        <taxon>Glossata</taxon>
        <taxon>Ditrysia</taxon>
        <taxon>Noctuoidea</taxon>
        <taxon>Erebidae</taxon>
        <taxon>Arctiinae</taxon>
        <taxon>Arctia</taxon>
    </lineage>
</organism>
<comment type="caution">
    <text evidence="17">The sequence shown here is derived from an EMBL/GenBank/DDBJ whole genome shotgun (WGS) entry which is preliminary data.</text>
</comment>
<dbReference type="Pfam" id="PF15879">
    <property type="entry name" value="MWFE"/>
    <property type="match status" value="1"/>
</dbReference>
<evidence type="ECO:0000256" key="3">
    <source>
        <dbReference type="ARBA" id="ARBA00009960"/>
    </source>
</evidence>
<dbReference type="InterPro" id="IPR017384">
    <property type="entry name" value="NADH_Ub_cplx-1_asu_su-1"/>
</dbReference>
<protein>
    <recommendedName>
        <fullName evidence="4">NADH dehydrogenase [ubiquinone] 1 alpha subcomplex subunit 1</fullName>
    </recommendedName>
    <alternativeName>
        <fullName evidence="14">Complex I-MWFE</fullName>
    </alternativeName>
    <alternativeName>
        <fullName evidence="13">NADH-ubiquinone oxidoreductase MWFE subunit</fullName>
    </alternativeName>
</protein>
<reference evidence="18 19" key="1">
    <citation type="submission" date="2020-04" db="EMBL/GenBank/DDBJ databases">
        <authorList>
            <person name="Wallbank WR R."/>
            <person name="Pardo Diaz C."/>
            <person name="Kozak K."/>
            <person name="Martin S."/>
            <person name="Jiggins C."/>
            <person name="Moest M."/>
            <person name="Warren A I."/>
            <person name="Byers J.R.P. K."/>
            <person name="Montejo-Kovacevich G."/>
            <person name="Yen C E."/>
        </authorList>
    </citation>
    <scope>NUCLEOTIDE SEQUENCE [LARGE SCALE GENOMIC DNA]</scope>
</reference>
<keyword evidence="5" id="KW-0813">Transport</keyword>
<keyword evidence="12 15" id="KW-0472">Membrane</keyword>
<comment type="subcellular location">
    <subcellularLocation>
        <location evidence="2">Mitochondrion inner membrane</location>
        <topology evidence="2">Single-pass membrane protein</topology>
        <orientation evidence="2">Matrix side</orientation>
    </subcellularLocation>
</comment>
<keyword evidence="18" id="KW-1185">Reference proteome</keyword>
<evidence type="ECO:0000313" key="17">
    <source>
        <dbReference type="EMBL" id="CAB3256171.1"/>
    </source>
</evidence>
<evidence type="ECO:0000256" key="4">
    <source>
        <dbReference type="ARBA" id="ARBA00016392"/>
    </source>
</evidence>
<keyword evidence="9" id="KW-0249">Electron transport</keyword>
<dbReference type="PANTHER" id="PTHR17098">
    <property type="entry name" value="NADH-UBIQUINONE OXIDOREDUCTASE MWFE SUBUNIT"/>
    <property type="match status" value="1"/>
</dbReference>
<comment type="similarity">
    <text evidence="3">Belongs to the complex I NDUFA1 subunit family.</text>
</comment>
<dbReference type="OrthoDB" id="1920692at2759"/>
<keyword evidence="6" id="KW-0679">Respiratory chain</keyword>
<evidence type="ECO:0000256" key="9">
    <source>
        <dbReference type="ARBA" id="ARBA00022982"/>
    </source>
</evidence>
<evidence type="ECO:0000256" key="13">
    <source>
        <dbReference type="ARBA" id="ARBA00029847"/>
    </source>
</evidence>
<evidence type="ECO:0000313" key="16">
    <source>
        <dbReference type="EMBL" id="CAB3241277.1"/>
    </source>
</evidence>
<name>A0A8S1B1E3_ARCPL</name>
<evidence type="ECO:0000256" key="12">
    <source>
        <dbReference type="ARBA" id="ARBA00023136"/>
    </source>
</evidence>
<evidence type="ECO:0000256" key="10">
    <source>
        <dbReference type="ARBA" id="ARBA00022989"/>
    </source>
</evidence>
<dbReference type="GO" id="GO:0005743">
    <property type="term" value="C:mitochondrial inner membrane"/>
    <property type="evidence" value="ECO:0007669"/>
    <property type="project" value="UniProtKB-SubCell"/>
</dbReference>
<dbReference type="AlphaFoldDB" id="A0A8S1B1E3"/>